<comment type="caution">
    <text evidence="2">The sequence shown here is derived from an EMBL/GenBank/DDBJ whole genome shotgun (WGS) entry which is preliminary data.</text>
</comment>
<keyword evidence="3" id="KW-1185">Reference proteome</keyword>
<feature type="compositionally biased region" description="Low complexity" evidence="1">
    <location>
        <begin position="60"/>
        <end position="84"/>
    </location>
</feature>
<dbReference type="EMBL" id="JAKIXB020000008">
    <property type="protein sequence ID" value="KAL1605826.1"/>
    <property type="molecule type" value="Genomic_DNA"/>
</dbReference>
<dbReference type="Proteomes" id="UP001521222">
    <property type="component" value="Unassembled WGS sequence"/>
</dbReference>
<evidence type="ECO:0000313" key="2">
    <source>
        <dbReference type="EMBL" id="KAL1605826.1"/>
    </source>
</evidence>
<proteinExistence type="predicted"/>
<gene>
    <name evidence="2" type="ORF">SLS59_002945</name>
</gene>
<feature type="compositionally biased region" description="Basic residues" evidence="1">
    <location>
        <begin position="556"/>
        <end position="572"/>
    </location>
</feature>
<feature type="region of interest" description="Disordered" evidence="1">
    <location>
        <begin position="1"/>
        <end position="126"/>
    </location>
</feature>
<feature type="compositionally biased region" description="Basic and acidic residues" evidence="1">
    <location>
        <begin position="546"/>
        <end position="555"/>
    </location>
</feature>
<organism evidence="2 3">
    <name type="scientific">Nothophoma quercina</name>
    <dbReference type="NCBI Taxonomy" id="749835"/>
    <lineage>
        <taxon>Eukaryota</taxon>
        <taxon>Fungi</taxon>
        <taxon>Dikarya</taxon>
        <taxon>Ascomycota</taxon>
        <taxon>Pezizomycotina</taxon>
        <taxon>Dothideomycetes</taxon>
        <taxon>Pleosporomycetidae</taxon>
        <taxon>Pleosporales</taxon>
        <taxon>Pleosporineae</taxon>
        <taxon>Didymellaceae</taxon>
        <taxon>Nothophoma</taxon>
    </lineage>
</organism>
<accession>A0ABR3RN21</accession>
<protein>
    <submittedName>
        <fullName evidence="2">Uncharacterized protein</fullName>
    </submittedName>
</protein>
<feature type="region of interest" description="Disordered" evidence="1">
    <location>
        <begin position="494"/>
        <end position="572"/>
    </location>
</feature>
<feature type="compositionally biased region" description="Basic and acidic residues" evidence="1">
    <location>
        <begin position="498"/>
        <end position="513"/>
    </location>
</feature>
<reference evidence="2 3" key="1">
    <citation type="submission" date="2024-02" db="EMBL/GenBank/DDBJ databases">
        <title>De novo assembly and annotation of 12 fungi associated with fruit tree decline syndrome in Ontario, Canada.</title>
        <authorList>
            <person name="Sulman M."/>
            <person name="Ellouze W."/>
            <person name="Ilyukhin E."/>
        </authorList>
    </citation>
    <scope>NUCLEOTIDE SEQUENCE [LARGE SCALE GENOMIC DNA]</scope>
    <source>
        <strain evidence="2 3">M97-236</strain>
    </source>
</reference>
<evidence type="ECO:0000313" key="3">
    <source>
        <dbReference type="Proteomes" id="UP001521222"/>
    </source>
</evidence>
<evidence type="ECO:0000256" key="1">
    <source>
        <dbReference type="SAM" id="MobiDB-lite"/>
    </source>
</evidence>
<feature type="compositionally biased region" description="Basic and acidic residues" evidence="1">
    <location>
        <begin position="94"/>
        <end position="119"/>
    </location>
</feature>
<sequence>MARSRASATFGRRPASELKTGTRRKAADDDTEPVAKRTRGASKKSDPTPAERPAKRGSKKPSSTSKAPSRGSGRASTKAAAPSTSKRKTSTTTEKGKKSNDEEGQPRPDGPSKRPDRRQNTKTGFPIKRILAERLIDGKPEYLVEWLPTWTNRKTAKGGKDEIISEWEQHKTDHYTIQTGSNHKLKVDNPTNDDSVQQMQMMMTQVLEEFTSFIRQPAPTLAASLFQENDWQFVSTIQEHAARKIAGRDETRANNDPSAAEVLRRCFTDRKTDPTNQWTNDNARRYARLKVQWLGTIDANAPPHSGQPDPPGRTVREFLAPLFNIEWTDDQLMRVDNWNKTRAYLQVGPLRDAITTLVARAPYLLTHSLVLMLVCMFVDGQGIRDILSKSDFGDLQMLDSTDPNTAGEDADDDGWDDRVQNDFVYAYMHARGAWEKLTMESVSKTFTACQVWLEGEYGAWLDSGERAAAAAVGPGDGEDDGGNAGEGASELLAGREMGGNEREGEGLEMKSGESEVEAEQLESVLADLRQDQEDEDEGEDGTSVARSEKGKEKARASTKMKSKSSARIIPRK</sequence>
<name>A0ABR3RN21_9PLEO</name>